<organism evidence="3 4">
    <name type="scientific">Sumerlaea chitinivorans</name>
    <dbReference type="NCBI Taxonomy" id="2250252"/>
    <lineage>
        <taxon>Bacteria</taxon>
        <taxon>Candidatus Sumerlaeota</taxon>
        <taxon>Candidatus Sumerlaeia</taxon>
        <taxon>Candidatus Sumerlaeales</taxon>
        <taxon>Candidatus Sumerlaeaceae</taxon>
        <taxon>Candidatus Sumerlaea</taxon>
    </lineage>
</organism>
<reference evidence="3 4" key="1">
    <citation type="submission" date="2018-05" db="EMBL/GenBank/DDBJ databases">
        <title>A metagenomic window into the 2 km-deep terrestrial subsurface aquifer revealed taxonomically and functionally diverse microbial community comprising novel uncultured bacterial lineages.</title>
        <authorList>
            <person name="Kadnikov V.V."/>
            <person name="Mardanov A.V."/>
            <person name="Beletsky A.V."/>
            <person name="Banks D."/>
            <person name="Pimenov N.V."/>
            <person name="Frank Y.A."/>
            <person name="Karnachuk O.V."/>
            <person name="Ravin N.V."/>
        </authorList>
    </citation>
    <scope>NUCLEOTIDE SEQUENCE [LARGE SCALE GENOMIC DNA]</scope>
    <source>
        <strain evidence="3">BY</strain>
    </source>
</reference>
<evidence type="ECO:0000256" key="1">
    <source>
        <dbReference type="ARBA" id="ARBA00022801"/>
    </source>
</evidence>
<dbReference type="Gene3D" id="2.60.40.3500">
    <property type="match status" value="1"/>
</dbReference>
<evidence type="ECO:0000313" key="4">
    <source>
        <dbReference type="Proteomes" id="UP000262583"/>
    </source>
</evidence>
<accession>A0A2Z4Y3M8</accession>
<keyword evidence="1" id="KW-0378">Hydrolase</keyword>
<dbReference type="InterPro" id="IPR002508">
    <property type="entry name" value="MurNAc-LAA_cat"/>
</dbReference>
<dbReference type="Pfam" id="PF01520">
    <property type="entry name" value="Amidase_3"/>
    <property type="match status" value="1"/>
</dbReference>
<protein>
    <submittedName>
        <fullName evidence="3">N-acetylmuramoyl-L-alanine amidase</fullName>
    </submittedName>
</protein>
<feature type="domain" description="MurNAc-LAA" evidence="2">
    <location>
        <begin position="266"/>
        <end position="427"/>
    </location>
</feature>
<dbReference type="AlphaFoldDB" id="A0A2Z4Y3M8"/>
<dbReference type="InterPro" id="IPR050695">
    <property type="entry name" value="N-acetylmuramoyl_amidase_3"/>
</dbReference>
<proteinExistence type="predicted"/>
<dbReference type="CDD" id="cd02696">
    <property type="entry name" value="MurNAc-LAA"/>
    <property type="match status" value="1"/>
</dbReference>
<evidence type="ECO:0000313" key="3">
    <source>
        <dbReference type="EMBL" id="AXA35498.1"/>
    </source>
</evidence>
<sequence length="451" mass="50816">MSSSYRMLWRGQRLVFCLWGLLVTCVCSGAIATQVTRISWDSHPTFNRFLVEFDQSPLYHSVDAIKDKGYFYVDVYGISLVYKRRILPIDDALLRQVEAISYPEYGVLRFVFYVKNLNAEFAVHKLDSPPRLIIDTVFKAELPTPPPTDSANVTYSTELSSVTPTNPIVIRDQQVVIHTPSIPEPQRLGNRSGSSGKKKYIIIDPGHGGANQGAKAPILIGGQPVLEKDLTMQFAYHLKKVIDGSPNMVAFLTRTDDRLLSLEDRVRFAEQNQGDLFLSLHMNDGAGNPNARGIEFFYLSEKGTADAAAKAVAERENMDVGTNGGPTTQGTPLLRQILTDLERGKLEDWQYESYLVAKSLLTRFQQHPYFAAYVRGIKSANFVVLKNFYMPAVLIEVGFITNTDELRYLVNPRFQRLTAIIIYNALNDYFAQNDPAFQPHYLRLTQALTLN</sequence>
<dbReference type="GO" id="GO:0030288">
    <property type="term" value="C:outer membrane-bounded periplasmic space"/>
    <property type="evidence" value="ECO:0007669"/>
    <property type="project" value="TreeGrafter"/>
</dbReference>
<evidence type="ECO:0000259" key="2">
    <source>
        <dbReference type="SMART" id="SM00646"/>
    </source>
</evidence>
<dbReference type="PANTHER" id="PTHR30404:SF0">
    <property type="entry name" value="N-ACETYLMURAMOYL-L-ALANINE AMIDASE AMIC"/>
    <property type="match status" value="1"/>
</dbReference>
<dbReference type="KEGG" id="schv:BRCON_0721"/>
<dbReference type="EMBL" id="CP030759">
    <property type="protein sequence ID" value="AXA35498.1"/>
    <property type="molecule type" value="Genomic_DNA"/>
</dbReference>
<dbReference type="Proteomes" id="UP000262583">
    <property type="component" value="Chromosome"/>
</dbReference>
<dbReference type="SMART" id="SM00646">
    <property type="entry name" value="Ami_3"/>
    <property type="match status" value="1"/>
</dbReference>
<dbReference type="Gene3D" id="3.40.630.40">
    <property type="entry name" value="Zn-dependent exopeptidases"/>
    <property type="match status" value="1"/>
</dbReference>
<dbReference type="PANTHER" id="PTHR30404">
    <property type="entry name" value="N-ACETYLMURAMOYL-L-ALANINE AMIDASE"/>
    <property type="match status" value="1"/>
</dbReference>
<gene>
    <name evidence="3" type="ORF">BRCON_0721</name>
</gene>
<dbReference type="SUPFAM" id="SSF53187">
    <property type="entry name" value="Zn-dependent exopeptidases"/>
    <property type="match status" value="1"/>
</dbReference>
<dbReference type="GO" id="GO:0009253">
    <property type="term" value="P:peptidoglycan catabolic process"/>
    <property type="evidence" value="ECO:0007669"/>
    <property type="project" value="InterPro"/>
</dbReference>
<name>A0A2Z4Y3M8_SUMC1</name>
<dbReference type="GO" id="GO:0008745">
    <property type="term" value="F:N-acetylmuramoyl-L-alanine amidase activity"/>
    <property type="evidence" value="ECO:0007669"/>
    <property type="project" value="InterPro"/>
</dbReference>